<dbReference type="EMBL" id="JACJTE010000103">
    <property type="protein sequence ID" value="MBD2565689.1"/>
    <property type="molecule type" value="Genomic_DNA"/>
</dbReference>
<name>A0ABR8F9N6_NOSLI</name>
<protein>
    <submittedName>
        <fullName evidence="1">Uncharacterized protein</fullName>
    </submittedName>
</protein>
<keyword evidence="2" id="KW-1185">Reference proteome</keyword>
<sequence length="146" mass="16167">MATLCNPTLSIDLFTNSEPNVNVTVDVRLTSFETFLIENEVGFQLRAKLVRDNAGFNGEDNDLLLFPTQNITNAGTYTFQSTVSYSTLNQDSGSFNSSDEIFANFSLISTEQIFPLNVSVSSPTIEVWALSFPKEPEKARLLAIKN</sequence>
<comment type="caution">
    <text evidence="1">The sequence shown here is derived from an EMBL/GenBank/DDBJ whole genome shotgun (WGS) entry which is preliminary data.</text>
</comment>
<proteinExistence type="predicted"/>
<dbReference type="RefSeq" id="WP_190901393.1">
    <property type="nucleotide sequence ID" value="NZ_JACJTE010000103.1"/>
</dbReference>
<dbReference type="Proteomes" id="UP000604661">
    <property type="component" value="Unassembled WGS sequence"/>
</dbReference>
<gene>
    <name evidence="1" type="ORF">H6G95_35045</name>
</gene>
<accession>A0ABR8F9N6</accession>
<evidence type="ECO:0000313" key="2">
    <source>
        <dbReference type="Proteomes" id="UP000604661"/>
    </source>
</evidence>
<reference evidence="1 2" key="1">
    <citation type="journal article" date="2020" name="ISME J.">
        <title>Comparative genomics reveals insights into cyanobacterial evolution and habitat adaptation.</title>
        <authorList>
            <person name="Chen M.Y."/>
            <person name="Teng W.K."/>
            <person name="Zhao L."/>
            <person name="Hu C.X."/>
            <person name="Zhou Y.K."/>
            <person name="Han B.P."/>
            <person name="Song L.R."/>
            <person name="Shu W.S."/>
        </authorList>
    </citation>
    <scope>NUCLEOTIDE SEQUENCE [LARGE SCALE GENOMIC DNA]</scope>
    <source>
        <strain evidence="1 2">FACHB-391</strain>
    </source>
</reference>
<evidence type="ECO:0000313" key="1">
    <source>
        <dbReference type="EMBL" id="MBD2565689.1"/>
    </source>
</evidence>
<organism evidence="1 2">
    <name type="scientific">Nostoc linckia FACHB-391</name>
    <dbReference type="NCBI Taxonomy" id="2692906"/>
    <lineage>
        <taxon>Bacteria</taxon>
        <taxon>Bacillati</taxon>
        <taxon>Cyanobacteriota</taxon>
        <taxon>Cyanophyceae</taxon>
        <taxon>Nostocales</taxon>
        <taxon>Nostocaceae</taxon>
        <taxon>Nostoc</taxon>
    </lineage>
</organism>